<dbReference type="OMA" id="TECEEIM"/>
<evidence type="ECO:0000256" key="2">
    <source>
        <dbReference type="SAM" id="Coils"/>
    </source>
</evidence>
<dbReference type="Proteomes" id="UP000265100">
    <property type="component" value="Chromosome 13"/>
</dbReference>
<keyword evidence="1" id="KW-0862">Zinc</keyword>
<keyword evidence="1" id="KW-0863">Zinc-finger</keyword>
<evidence type="ECO:0000256" key="3">
    <source>
        <dbReference type="SAM" id="MobiDB-lite"/>
    </source>
</evidence>
<dbReference type="GeneTree" id="ENSGT00980000200091"/>
<feature type="region of interest" description="Disordered" evidence="3">
    <location>
        <begin position="1"/>
        <end position="49"/>
    </location>
</feature>
<feature type="region of interest" description="Disordered" evidence="3">
    <location>
        <begin position="177"/>
        <end position="201"/>
    </location>
</feature>
<feature type="region of interest" description="Disordered" evidence="3">
    <location>
        <begin position="65"/>
        <end position="89"/>
    </location>
</feature>
<feature type="coiled-coil region" evidence="2">
    <location>
        <begin position="94"/>
        <end position="128"/>
    </location>
</feature>
<accession>A0A3P8P3I0</accession>
<organism evidence="5 6">
    <name type="scientific">Astatotilapia calliptera</name>
    <name type="common">Eastern happy</name>
    <name type="synonym">Chromis callipterus</name>
    <dbReference type="NCBI Taxonomy" id="8154"/>
    <lineage>
        <taxon>Eukaryota</taxon>
        <taxon>Metazoa</taxon>
        <taxon>Chordata</taxon>
        <taxon>Craniata</taxon>
        <taxon>Vertebrata</taxon>
        <taxon>Euteleostomi</taxon>
        <taxon>Actinopterygii</taxon>
        <taxon>Neopterygii</taxon>
        <taxon>Teleostei</taxon>
        <taxon>Neoteleostei</taxon>
        <taxon>Acanthomorphata</taxon>
        <taxon>Ovalentaria</taxon>
        <taxon>Cichlomorphae</taxon>
        <taxon>Cichliformes</taxon>
        <taxon>Cichlidae</taxon>
        <taxon>African cichlids</taxon>
        <taxon>Pseudocrenilabrinae</taxon>
        <taxon>Haplochromini</taxon>
        <taxon>Astatotilapia</taxon>
    </lineage>
</organism>
<dbReference type="SMART" id="SM00343">
    <property type="entry name" value="ZnF_C2HC"/>
    <property type="match status" value="1"/>
</dbReference>
<sequence length="460" mass="52059">MLPLWKKGPEPDVNALNQASVGSSKSTAEKTSLICPSVQPTAPPPYDEKTELIAAAAAARHQRVYPDLTAESQKSEEGTEMTPKSEEDDWFNLDQRQEREYTERERELQEHKKQTKQLMTECEEIMKDPLTERTEAELQEAVSIIDNHVQRHTRVANGLTVPKAITNTRNLIRNYLKQKKEEKTQEGPHKNTRYKEKQGSQFNDVSTSLPFMIIGDMCCIQPPKISELAATIKELPDPLQNPTAFVSALQRSTRYHHLGGPDYRYILCQRIPGVTESQLIEEVEELDPKNDQAANTTSFLDKIDLNAVTMCKQKPDESILVFMKRFTHCWTNEACMPEGGNDQIFITTFLNNIHPECSQLLKLTATDNLYDMKIKNFITLVKTKAGADLFPNSTKAKSVKMLLNFDVEGSEESEKMMYAGAPGDVCFYCGIIGHWRRECKSAAHRDGLYKNLEGLIALPS</sequence>
<keyword evidence="1" id="KW-0479">Metal-binding</keyword>
<feature type="compositionally biased region" description="Polar residues" evidence="3">
    <location>
        <begin position="15"/>
        <end position="30"/>
    </location>
</feature>
<gene>
    <name evidence="5" type="primary">DNAAF4</name>
</gene>
<dbReference type="InterPro" id="IPR036875">
    <property type="entry name" value="Znf_CCHC_sf"/>
</dbReference>
<dbReference type="Ensembl" id="ENSACLT00000011829.2">
    <property type="protein sequence ID" value="ENSACLP00000011544.2"/>
    <property type="gene ID" value="ENSACLG00000007898.2"/>
</dbReference>
<dbReference type="Bgee" id="ENSACLG00000007898">
    <property type="expression patterns" value="Expressed in testis and 8 other cell types or tissues"/>
</dbReference>
<feature type="domain" description="CCHC-type" evidence="4">
    <location>
        <begin position="426"/>
        <end position="441"/>
    </location>
</feature>
<evidence type="ECO:0000256" key="1">
    <source>
        <dbReference type="PROSITE-ProRule" id="PRU00047"/>
    </source>
</evidence>
<reference evidence="5" key="3">
    <citation type="submission" date="2025-09" db="UniProtKB">
        <authorList>
            <consortium name="Ensembl"/>
        </authorList>
    </citation>
    <scope>IDENTIFICATION</scope>
</reference>
<evidence type="ECO:0000259" key="4">
    <source>
        <dbReference type="PROSITE" id="PS50158"/>
    </source>
</evidence>
<dbReference type="STRING" id="8154.ENSACLP00000011544"/>
<evidence type="ECO:0000313" key="5">
    <source>
        <dbReference type="Ensembl" id="ENSACLP00000011544.2"/>
    </source>
</evidence>
<name>A0A3P8P3I0_ASTCA</name>
<dbReference type="PROSITE" id="PS50158">
    <property type="entry name" value="ZF_CCHC"/>
    <property type="match status" value="1"/>
</dbReference>
<dbReference type="GO" id="GO:0008270">
    <property type="term" value="F:zinc ion binding"/>
    <property type="evidence" value="ECO:0007669"/>
    <property type="project" value="UniProtKB-KW"/>
</dbReference>
<dbReference type="AlphaFoldDB" id="A0A3P8P3I0"/>
<proteinExistence type="predicted"/>
<dbReference type="InterPro" id="IPR001878">
    <property type="entry name" value="Znf_CCHC"/>
</dbReference>
<feature type="compositionally biased region" description="Basic and acidic residues" evidence="3">
    <location>
        <begin position="178"/>
        <end position="198"/>
    </location>
</feature>
<keyword evidence="2" id="KW-0175">Coiled coil</keyword>
<keyword evidence="6" id="KW-1185">Reference proteome</keyword>
<evidence type="ECO:0000313" key="6">
    <source>
        <dbReference type="Proteomes" id="UP000265100"/>
    </source>
</evidence>
<dbReference type="SUPFAM" id="SSF57756">
    <property type="entry name" value="Retrovirus zinc finger-like domains"/>
    <property type="match status" value="1"/>
</dbReference>
<reference evidence="5" key="2">
    <citation type="submission" date="2025-08" db="UniProtKB">
        <authorList>
            <consortium name="Ensembl"/>
        </authorList>
    </citation>
    <scope>IDENTIFICATION</scope>
</reference>
<reference evidence="5" key="1">
    <citation type="submission" date="2018-05" db="EMBL/GenBank/DDBJ databases">
        <authorList>
            <person name="Datahose"/>
        </authorList>
    </citation>
    <scope>NUCLEOTIDE SEQUENCE</scope>
</reference>
<protein>
    <recommendedName>
        <fullName evidence="4">CCHC-type domain-containing protein</fullName>
    </recommendedName>
</protein>
<dbReference type="GO" id="GO:0003676">
    <property type="term" value="F:nucleic acid binding"/>
    <property type="evidence" value="ECO:0007669"/>
    <property type="project" value="InterPro"/>
</dbReference>
<dbReference type="Pfam" id="PF00098">
    <property type="entry name" value="zf-CCHC"/>
    <property type="match status" value="1"/>
</dbReference>